<dbReference type="PANTHER" id="PTHR45912">
    <property type="entry name" value="CILIA- AND FLAGELLA-ASSOCIATED PROTEIN 47"/>
    <property type="match status" value="1"/>
</dbReference>
<proteinExistence type="predicted"/>
<name>A0AAW1K5C3_POPJA</name>
<dbReference type="Proteomes" id="UP001458880">
    <property type="component" value="Unassembled WGS sequence"/>
</dbReference>
<dbReference type="GO" id="GO:0005929">
    <property type="term" value="C:cilium"/>
    <property type="evidence" value="ECO:0007669"/>
    <property type="project" value="TreeGrafter"/>
</dbReference>
<evidence type="ECO:0000313" key="1">
    <source>
        <dbReference type="EMBL" id="KAK9712999.1"/>
    </source>
</evidence>
<comment type="caution">
    <text evidence="1">The sequence shown here is derived from an EMBL/GenBank/DDBJ whole genome shotgun (WGS) entry which is preliminary data.</text>
</comment>
<dbReference type="AlphaFoldDB" id="A0AAW1K5C3"/>
<organism evidence="1 2">
    <name type="scientific">Popillia japonica</name>
    <name type="common">Japanese beetle</name>
    <dbReference type="NCBI Taxonomy" id="7064"/>
    <lineage>
        <taxon>Eukaryota</taxon>
        <taxon>Metazoa</taxon>
        <taxon>Ecdysozoa</taxon>
        <taxon>Arthropoda</taxon>
        <taxon>Hexapoda</taxon>
        <taxon>Insecta</taxon>
        <taxon>Pterygota</taxon>
        <taxon>Neoptera</taxon>
        <taxon>Endopterygota</taxon>
        <taxon>Coleoptera</taxon>
        <taxon>Polyphaga</taxon>
        <taxon>Scarabaeiformia</taxon>
        <taxon>Scarabaeidae</taxon>
        <taxon>Rutelinae</taxon>
        <taxon>Popillia</taxon>
    </lineage>
</organism>
<dbReference type="GO" id="GO:0060271">
    <property type="term" value="P:cilium assembly"/>
    <property type="evidence" value="ECO:0007669"/>
    <property type="project" value="TreeGrafter"/>
</dbReference>
<dbReference type="EMBL" id="JASPKY010000254">
    <property type="protein sequence ID" value="KAK9712999.1"/>
    <property type="molecule type" value="Genomic_DNA"/>
</dbReference>
<reference evidence="1 2" key="1">
    <citation type="journal article" date="2024" name="BMC Genomics">
        <title>De novo assembly and annotation of Popillia japonica's genome with initial clues to its potential as an invasive pest.</title>
        <authorList>
            <person name="Cucini C."/>
            <person name="Boschi S."/>
            <person name="Funari R."/>
            <person name="Cardaioli E."/>
            <person name="Iannotti N."/>
            <person name="Marturano G."/>
            <person name="Paoli F."/>
            <person name="Bruttini M."/>
            <person name="Carapelli A."/>
            <person name="Frati F."/>
            <person name="Nardi F."/>
        </authorList>
    </citation>
    <scope>NUCLEOTIDE SEQUENCE [LARGE SCALE GENOMIC DNA]</scope>
    <source>
        <strain evidence="1">DMR45628</strain>
    </source>
</reference>
<accession>A0AAW1K5C3</accession>
<gene>
    <name evidence="1" type="ORF">QE152_g24573</name>
</gene>
<dbReference type="PANTHER" id="PTHR45912:SF3">
    <property type="entry name" value="CILIA- AND FLAGELLA-ASSOCIATED PROTEIN 47"/>
    <property type="match status" value="1"/>
</dbReference>
<evidence type="ECO:0000313" key="2">
    <source>
        <dbReference type="Proteomes" id="UP001458880"/>
    </source>
</evidence>
<sequence>MRTTWADNTFLDERNVTYFGEHMADGFIYAAVTLEYCPYLKKHFDGLRQAPKYPEDLAHNNIKLLQAWELLHLNLTLSLDDLIFPHPLKTLLISVHLFETLPHLYPQDKLYFKAGLSQSQTQYLTLGNANDFPLGYKAILYGDDHHESFSLKESFYDIQPKRKCTVGINYCAKFIRISQCILILSGDCQGYHKAANKVIELIGEPDIKFASSTHNIETELYEFKETQLSITSPYLMEANYRIQCTNEKCSSIEDVTNLPSREDYRPFTVARCIPLETTLACNDQGIGKLTLCTLAFDMVEIPTWIYFSHRQAGDFLVSISISITKSTKQQVLKVYVAEEEIKKDGRKENSKLFLEIPCQNRIMWNGIVQALQRFAVGDMEFWKDVVYTTTGMHLLIRLVHFSKPLTRKKICRDVDYAIKIFEKNCKVILPPFIHLDDQCMSANLIVPLQFSGTTSLKNFHFTMTSTDGAEIRQYVVIFVRYLSAHRFVVSK</sequence>
<protein>
    <submittedName>
        <fullName evidence="1">Uncharacterized protein</fullName>
    </submittedName>
</protein>
<keyword evidence="2" id="KW-1185">Reference proteome</keyword>